<dbReference type="Proteomes" id="UP000789831">
    <property type="component" value="Unassembled WGS sequence"/>
</dbReference>
<dbReference type="PANTHER" id="PTHR48312">
    <property type="match status" value="1"/>
</dbReference>
<keyword evidence="2" id="KW-1185">Reference proteome</keyword>
<evidence type="ECO:0000313" key="2">
    <source>
        <dbReference type="Proteomes" id="UP000789831"/>
    </source>
</evidence>
<dbReference type="Gene3D" id="3.40.50.300">
    <property type="entry name" value="P-loop containing nucleotide triphosphate hydrolases"/>
    <property type="match status" value="1"/>
</dbReference>
<proteinExistence type="predicted"/>
<dbReference type="SUPFAM" id="SSF52540">
    <property type="entry name" value="P-loop containing nucleoside triphosphate hydrolases"/>
    <property type="match status" value="1"/>
</dbReference>
<comment type="caution">
    <text evidence="1">The sequence shown here is derived from an EMBL/GenBank/DDBJ whole genome shotgun (WGS) entry which is preliminary data.</text>
</comment>
<dbReference type="PANTHER" id="PTHR48312:SF1">
    <property type="entry name" value="SULFOTRANSFERASE"/>
    <property type="match status" value="1"/>
</dbReference>
<name>A0A9N9GVU7_9GLOM</name>
<dbReference type="OrthoDB" id="2405944at2759"/>
<gene>
    <name evidence="1" type="ORF">AGERDE_LOCUS10847</name>
</gene>
<dbReference type="Pfam" id="PF19798">
    <property type="entry name" value="Sulfotransfer_5"/>
    <property type="match status" value="1"/>
</dbReference>
<reference evidence="1" key="1">
    <citation type="submission" date="2021-06" db="EMBL/GenBank/DDBJ databases">
        <authorList>
            <person name="Kallberg Y."/>
            <person name="Tangrot J."/>
            <person name="Rosling A."/>
        </authorList>
    </citation>
    <scope>NUCLEOTIDE SEQUENCE</scope>
    <source>
        <strain evidence="1">MT106</strain>
    </source>
</reference>
<dbReference type="AlphaFoldDB" id="A0A9N9GVU7"/>
<organism evidence="1 2">
    <name type="scientific">Ambispora gerdemannii</name>
    <dbReference type="NCBI Taxonomy" id="144530"/>
    <lineage>
        <taxon>Eukaryota</taxon>
        <taxon>Fungi</taxon>
        <taxon>Fungi incertae sedis</taxon>
        <taxon>Mucoromycota</taxon>
        <taxon>Glomeromycotina</taxon>
        <taxon>Glomeromycetes</taxon>
        <taxon>Archaeosporales</taxon>
        <taxon>Ambisporaceae</taxon>
        <taxon>Ambispora</taxon>
    </lineage>
</organism>
<accession>A0A9N9GVU7</accession>
<sequence>MDYDFHNDKCWCCSKTYEERCSCLKFKSFCDSSKCSLCHPPSIPIILWCHPRSCSSAFQRAFLQRSQEFKCLQEPFRDVNALSMIFGIYYQQKEKDNEKFLNQFQEENNNKPLRVFVKDMPIFIEGRYGPNIRNPALPKSTLSKIRHTFLIRDPSKSIKSLYRAYFQIHFQRHEPLKEKEDTEKSIKLDELKFITSSIGIKELAVFFDYVKEEFKDQTPLVIDADDLCKNPKGILRKYCELIGEEFDESMISWKPGKIKDWYSMGVWHSDLEQSTGFGKFLNTKNSCTKEFKYPLFVEEWIEENRKHYDYLYQFRIVP</sequence>
<dbReference type="InterPro" id="IPR027417">
    <property type="entry name" value="P-loop_NTPase"/>
</dbReference>
<protein>
    <submittedName>
        <fullName evidence="1">3723_t:CDS:1</fullName>
    </submittedName>
</protein>
<evidence type="ECO:0000313" key="1">
    <source>
        <dbReference type="EMBL" id="CAG8638094.1"/>
    </source>
</evidence>
<dbReference type="EMBL" id="CAJVPL010003762">
    <property type="protein sequence ID" value="CAG8638094.1"/>
    <property type="molecule type" value="Genomic_DNA"/>
</dbReference>